<dbReference type="AlphaFoldDB" id="A0A7N0TVM8"/>
<keyword evidence="3 4" id="KW-0808">Transferase</keyword>
<reference evidence="7" key="1">
    <citation type="submission" date="2021-01" db="UniProtKB">
        <authorList>
            <consortium name="EnsemblPlants"/>
        </authorList>
    </citation>
    <scope>IDENTIFICATION</scope>
</reference>
<dbReference type="InterPro" id="IPR058980">
    <property type="entry name" value="Glyco_transf_N"/>
</dbReference>
<evidence type="ECO:0000256" key="1">
    <source>
        <dbReference type="ARBA" id="ARBA00009995"/>
    </source>
</evidence>
<keyword evidence="2 4" id="KW-0328">Glycosyltransferase</keyword>
<dbReference type="Pfam" id="PF26168">
    <property type="entry name" value="Glyco_transf_N"/>
    <property type="match status" value="1"/>
</dbReference>
<organism evidence="7 8">
    <name type="scientific">Kalanchoe fedtschenkoi</name>
    <name type="common">Lavender scallops</name>
    <name type="synonym">South American air plant</name>
    <dbReference type="NCBI Taxonomy" id="63787"/>
    <lineage>
        <taxon>Eukaryota</taxon>
        <taxon>Viridiplantae</taxon>
        <taxon>Streptophyta</taxon>
        <taxon>Embryophyta</taxon>
        <taxon>Tracheophyta</taxon>
        <taxon>Spermatophyta</taxon>
        <taxon>Magnoliopsida</taxon>
        <taxon>eudicotyledons</taxon>
        <taxon>Gunneridae</taxon>
        <taxon>Pentapetalae</taxon>
        <taxon>Saxifragales</taxon>
        <taxon>Crassulaceae</taxon>
        <taxon>Kalanchoe</taxon>
    </lineage>
</organism>
<evidence type="ECO:0000259" key="6">
    <source>
        <dbReference type="Pfam" id="PF26168"/>
    </source>
</evidence>
<dbReference type="PROSITE" id="PS00375">
    <property type="entry name" value="UDPGT"/>
    <property type="match status" value="1"/>
</dbReference>
<evidence type="ECO:0000313" key="7">
    <source>
        <dbReference type="EnsemblPlants" id="Kaladp0047s0114.1.v1.1"/>
    </source>
</evidence>
<dbReference type="EC" id="2.4.1.-" evidence="5"/>
<dbReference type="GO" id="GO:0080044">
    <property type="term" value="F:quercetin 7-O-glucosyltransferase activity"/>
    <property type="evidence" value="ECO:0007669"/>
    <property type="project" value="TreeGrafter"/>
</dbReference>
<comment type="similarity">
    <text evidence="1 4">Belongs to the UDP-glycosyltransferase family.</text>
</comment>
<evidence type="ECO:0000256" key="5">
    <source>
        <dbReference type="RuleBase" id="RU362057"/>
    </source>
</evidence>
<evidence type="ECO:0000256" key="3">
    <source>
        <dbReference type="ARBA" id="ARBA00022679"/>
    </source>
</evidence>
<proteinExistence type="inferred from homology"/>
<dbReference type="InterPro" id="IPR035595">
    <property type="entry name" value="UDP_glycos_trans_CS"/>
</dbReference>
<dbReference type="PANTHER" id="PTHR11926:SF1188">
    <property type="entry name" value="FAMILY PROTEIN, PUTATIVE-RELATED"/>
    <property type="match status" value="1"/>
</dbReference>
<dbReference type="FunFam" id="3.40.50.2000:FF:000027">
    <property type="entry name" value="Glycosyltransferase"/>
    <property type="match status" value="1"/>
</dbReference>
<dbReference type="GO" id="GO:0080043">
    <property type="term" value="F:quercetin 3-O-glucosyltransferase activity"/>
    <property type="evidence" value="ECO:0007669"/>
    <property type="project" value="TreeGrafter"/>
</dbReference>
<dbReference type="Proteomes" id="UP000594263">
    <property type="component" value="Unplaced"/>
</dbReference>
<sequence>MDTDMKNGYESVQHSFQLIKCTKNHLSSASSASLCCSFSTVIMSEKGMSSTGSKKQEKRHAVCIPFPAQGHINPMLMMAKLLHHSGFHITFVNTVYNHRRLLKSNGAASLQGLDGFRFEKIHDGLPATDDDDDATDATQDIIPLCQSIIEYFATPFRELVAKLNDASEAPPVTCIVSDLSMPFTSPVAEELGIPIALLLTAGACGFSSVAYYPELLARGLLPLKDESCFGTGGLDTAVEFIPGVEGIRLRDLYTFFRTGKPDDVIVRFNHQKLENTSRANAIVANTFDDLERKVLEGLPATLPKVFPIGPLHLSLSRIPSSSALHSICSNLWSNEAECITWLGRREPRSVLYLNLGSIAAMTPQQATELAWGLADSEQPFLWIIRPDMAASGGVVLPPGFLAETEGRGLVAGWCQQEQVLSHPAVGGFLTHCGWNSSIESVAAGVPMICWPFFADQRTNCWCACNRWGVGMELGEDVRRGEVERLVREVMEGGERGKDMRVKAVEWKRLAEDAVSSDGSSSLNFERFVNQVLH</sequence>
<evidence type="ECO:0000256" key="4">
    <source>
        <dbReference type="RuleBase" id="RU003718"/>
    </source>
</evidence>
<dbReference type="SUPFAM" id="SSF53756">
    <property type="entry name" value="UDP-Glycosyltransferase/glycogen phosphorylase"/>
    <property type="match status" value="1"/>
</dbReference>
<feature type="domain" description="Glycosyltransferase N-terminal" evidence="6">
    <location>
        <begin position="62"/>
        <end position="167"/>
    </location>
</feature>
<dbReference type="FunFam" id="3.40.50.2000:FF:000065">
    <property type="entry name" value="Glycosyltransferase"/>
    <property type="match status" value="1"/>
</dbReference>
<dbReference type="Gene3D" id="3.40.50.2000">
    <property type="entry name" value="Glycogen Phosphorylase B"/>
    <property type="match status" value="2"/>
</dbReference>
<dbReference type="CDD" id="cd03784">
    <property type="entry name" value="GT1_Gtf-like"/>
    <property type="match status" value="1"/>
</dbReference>
<dbReference type="Gramene" id="Kaladp0047s0114.1.v1.1">
    <property type="protein sequence ID" value="Kaladp0047s0114.1.v1.1"/>
    <property type="gene ID" value="Kaladp0047s0114.v1.1"/>
</dbReference>
<dbReference type="EnsemblPlants" id="Kaladp0047s0114.1.v1.1">
    <property type="protein sequence ID" value="Kaladp0047s0114.1.v1.1"/>
    <property type="gene ID" value="Kaladp0047s0114.v1.1"/>
</dbReference>
<protein>
    <recommendedName>
        <fullName evidence="5">Glycosyltransferase</fullName>
        <ecNumber evidence="5">2.4.1.-</ecNumber>
    </recommendedName>
</protein>
<dbReference type="Pfam" id="PF00201">
    <property type="entry name" value="UDPGT"/>
    <property type="match status" value="1"/>
</dbReference>
<dbReference type="PANTHER" id="PTHR11926">
    <property type="entry name" value="GLUCOSYL/GLUCURONOSYL TRANSFERASES"/>
    <property type="match status" value="1"/>
</dbReference>
<dbReference type="OMA" id="RDWKEST"/>
<evidence type="ECO:0000256" key="2">
    <source>
        <dbReference type="ARBA" id="ARBA00022676"/>
    </source>
</evidence>
<accession>A0A7N0TVM8</accession>
<name>A0A7N0TVM8_KALFE</name>
<keyword evidence="8" id="KW-1185">Reference proteome</keyword>
<dbReference type="InterPro" id="IPR002213">
    <property type="entry name" value="UDP_glucos_trans"/>
</dbReference>
<evidence type="ECO:0000313" key="8">
    <source>
        <dbReference type="Proteomes" id="UP000594263"/>
    </source>
</evidence>